<gene>
    <name evidence="1" type="ORF">A2Z33_02615</name>
</gene>
<reference evidence="1 2" key="1">
    <citation type="journal article" date="2016" name="Nat. Commun.">
        <title>Thousands of microbial genomes shed light on interconnected biogeochemical processes in an aquifer system.</title>
        <authorList>
            <person name="Anantharaman K."/>
            <person name="Brown C.T."/>
            <person name="Hug L.A."/>
            <person name="Sharon I."/>
            <person name="Castelle C.J."/>
            <person name="Probst A.J."/>
            <person name="Thomas B.C."/>
            <person name="Singh A."/>
            <person name="Wilkins M.J."/>
            <person name="Karaoz U."/>
            <person name="Brodie E.L."/>
            <person name="Williams K.H."/>
            <person name="Hubbard S.S."/>
            <person name="Banfield J.F."/>
        </authorList>
    </citation>
    <scope>NUCLEOTIDE SEQUENCE [LARGE SCALE GENOMIC DNA]</scope>
</reference>
<name>A0A1F5YMI1_9BACT</name>
<dbReference type="EMBL" id="MFJD01000016">
    <property type="protein sequence ID" value="OGG01408.1"/>
    <property type="molecule type" value="Genomic_DNA"/>
</dbReference>
<sequence>MERKTGKLPEVITFAVNTFLELGPEAQEVALPLITEATIQRGRFFNEGPYSTQAEGTALENRWKDYLRTITDTFAQTIDPTYWPGHGANLTELDRQRILFLNIFNNLDGTTLLQTLDQIEWLLQK</sequence>
<dbReference type="AlphaFoldDB" id="A0A1F5YMI1"/>
<proteinExistence type="predicted"/>
<accession>A0A1F5YMI1</accession>
<comment type="caution">
    <text evidence="1">The sequence shown here is derived from an EMBL/GenBank/DDBJ whole genome shotgun (WGS) entry which is preliminary data.</text>
</comment>
<dbReference type="Proteomes" id="UP000178448">
    <property type="component" value="Unassembled WGS sequence"/>
</dbReference>
<protein>
    <submittedName>
        <fullName evidence="1">Uncharacterized protein</fullName>
    </submittedName>
</protein>
<organism evidence="1 2">
    <name type="scientific">Candidatus Gottesmanbacteria bacterium RBG_16_52_11</name>
    <dbReference type="NCBI Taxonomy" id="1798374"/>
    <lineage>
        <taxon>Bacteria</taxon>
        <taxon>Candidatus Gottesmaniibacteriota</taxon>
    </lineage>
</organism>
<evidence type="ECO:0000313" key="2">
    <source>
        <dbReference type="Proteomes" id="UP000178448"/>
    </source>
</evidence>
<evidence type="ECO:0000313" key="1">
    <source>
        <dbReference type="EMBL" id="OGG01408.1"/>
    </source>
</evidence>